<feature type="domain" description="HTH tetR-type" evidence="3">
    <location>
        <begin position="8"/>
        <end position="68"/>
    </location>
</feature>
<dbReference type="AlphaFoldDB" id="B9M2D3"/>
<dbReference type="KEGG" id="geo:Geob_0950"/>
<dbReference type="PANTHER" id="PTHR30055:SF223">
    <property type="entry name" value="HTH-TYPE TRANSCRIPTIONAL REGULATOR UIDR"/>
    <property type="match status" value="1"/>
</dbReference>
<evidence type="ECO:0000259" key="3">
    <source>
        <dbReference type="PROSITE" id="PS50977"/>
    </source>
</evidence>
<dbReference type="RefSeq" id="WP_012646041.1">
    <property type="nucleotide sequence ID" value="NC_011979.1"/>
</dbReference>
<dbReference type="SUPFAM" id="SSF48498">
    <property type="entry name" value="Tetracyclin repressor-like, C-terminal domain"/>
    <property type="match status" value="1"/>
</dbReference>
<accession>B9M2D3</accession>
<evidence type="ECO:0000256" key="2">
    <source>
        <dbReference type="PROSITE-ProRule" id="PRU00335"/>
    </source>
</evidence>
<dbReference type="PROSITE" id="PS01081">
    <property type="entry name" value="HTH_TETR_1"/>
    <property type="match status" value="1"/>
</dbReference>
<dbReference type="InterPro" id="IPR001647">
    <property type="entry name" value="HTH_TetR"/>
</dbReference>
<dbReference type="Proteomes" id="UP000007721">
    <property type="component" value="Chromosome"/>
</dbReference>
<evidence type="ECO:0000313" key="4">
    <source>
        <dbReference type="EMBL" id="ACM19312.1"/>
    </source>
</evidence>
<protein>
    <submittedName>
        <fullName evidence="4">Helix-turn-helix transcriptional regulator, TetR family</fullName>
    </submittedName>
</protein>
<dbReference type="InterPro" id="IPR050109">
    <property type="entry name" value="HTH-type_TetR-like_transc_reg"/>
</dbReference>
<proteinExistence type="predicted"/>
<organism evidence="4 5">
    <name type="scientific">Geotalea daltonii (strain DSM 22248 / JCM 15807 / FRC-32)</name>
    <name type="common">Geobacter daltonii</name>
    <dbReference type="NCBI Taxonomy" id="316067"/>
    <lineage>
        <taxon>Bacteria</taxon>
        <taxon>Pseudomonadati</taxon>
        <taxon>Thermodesulfobacteriota</taxon>
        <taxon>Desulfuromonadia</taxon>
        <taxon>Geobacterales</taxon>
        <taxon>Geobacteraceae</taxon>
        <taxon>Geotalea</taxon>
    </lineage>
</organism>
<dbReference type="HOGENOM" id="CLU_069356_12_2_7"/>
<gene>
    <name evidence="4" type="ordered locus">Geob_0950</name>
</gene>
<evidence type="ECO:0000313" key="5">
    <source>
        <dbReference type="Proteomes" id="UP000007721"/>
    </source>
</evidence>
<dbReference type="InterPro" id="IPR009057">
    <property type="entry name" value="Homeodomain-like_sf"/>
</dbReference>
<dbReference type="InterPro" id="IPR023772">
    <property type="entry name" value="DNA-bd_HTH_TetR-type_CS"/>
</dbReference>
<dbReference type="GO" id="GO:0003700">
    <property type="term" value="F:DNA-binding transcription factor activity"/>
    <property type="evidence" value="ECO:0007669"/>
    <property type="project" value="TreeGrafter"/>
</dbReference>
<name>B9M2D3_GEODF</name>
<dbReference type="Gene3D" id="1.10.357.10">
    <property type="entry name" value="Tetracycline Repressor, domain 2"/>
    <property type="match status" value="1"/>
</dbReference>
<dbReference type="InterPro" id="IPR036271">
    <property type="entry name" value="Tet_transcr_reg_TetR-rel_C_sf"/>
</dbReference>
<keyword evidence="5" id="KW-1185">Reference proteome</keyword>
<dbReference type="STRING" id="316067.Geob_0950"/>
<dbReference type="eggNOG" id="COG1309">
    <property type="taxonomic scope" value="Bacteria"/>
</dbReference>
<dbReference type="PRINTS" id="PR00455">
    <property type="entry name" value="HTHTETR"/>
</dbReference>
<evidence type="ECO:0000256" key="1">
    <source>
        <dbReference type="ARBA" id="ARBA00023125"/>
    </source>
</evidence>
<reference evidence="4 5" key="1">
    <citation type="submission" date="2009-01" db="EMBL/GenBank/DDBJ databases">
        <title>Complete sequence of Geobacter sp. FRC-32.</title>
        <authorList>
            <consortium name="US DOE Joint Genome Institute"/>
            <person name="Lucas S."/>
            <person name="Copeland A."/>
            <person name="Lapidus A."/>
            <person name="Glavina del Rio T."/>
            <person name="Dalin E."/>
            <person name="Tice H."/>
            <person name="Bruce D."/>
            <person name="Goodwin L."/>
            <person name="Pitluck S."/>
            <person name="Saunders E."/>
            <person name="Brettin T."/>
            <person name="Detter J.C."/>
            <person name="Han C."/>
            <person name="Larimer F."/>
            <person name="Land M."/>
            <person name="Hauser L."/>
            <person name="Kyrpides N."/>
            <person name="Ovchinnikova G."/>
            <person name="Kostka J."/>
            <person name="Richardson P."/>
        </authorList>
    </citation>
    <scope>NUCLEOTIDE SEQUENCE [LARGE SCALE GENOMIC DNA]</scope>
    <source>
        <strain evidence="5">DSM 22248 / JCM 15807 / FRC-32</strain>
    </source>
</reference>
<dbReference type="EMBL" id="CP001390">
    <property type="protein sequence ID" value="ACM19312.1"/>
    <property type="molecule type" value="Genomic_DNA"/>
</dbReference>
<keyword evidence="1 2" id="KW-0238">DNA-binding</keyword>
<dbReference type="Pfam" id="PF00440">
    <property type="entry name" value="TetR_N"/>
    <property type="match status" value="1"/>
</dbReference>
<feature type="DNA-binding region" description="H-T-H motif" evidence="2">
    <location>
        <begin position="31"/>
        <end position="50"/>
    </location>
</feature>
<dbReference type="PROSITE" id="PS50977">
    <property type="entry name" value="HTH_TETR_2"/>
    <property type="match status" value="1"/>
</dbReference>
<dbReference type="GO" id="GO:0000976">
    <property type="term" value="F:transcription cis-regulatory region binding"/>
    <property type="evidence" value="ECO:0007669"/>
    <property type="project" value="TreeGrafter"/>
</dbReference>
<dbReference type="PANTHER" id="PTHR30055">
    <property type="entry name" value="HTH-TYPE TRANSCRIPTIONAL REGULATOR RUTR"/>
    <property type="match status" value="1"/>
</dbReference>
<dbReference type="SUPFAM" id="SSF46689">
    <property type="entry name" value="Homeodomain-like"/>
    <property type="match status" value="1"/>
</dbReference>
<sequence>MAEQQKQDGVREKLLASALTLFNNKGYAATSVREIVEASGVTKPVLYYYFGSKEGIYLELMNSSFAQFDASLDRMTTISGTAAAKIIHFCSLLLVLVIDRLEVLRLIYAIYYGPPQGAPPIDFEDYYSRIVATVEALVKEGIAQGEFVANDTRDTAWIIVSILNTTMEEQLCQTPPRIDSRQMERMLGMVLQGLMTPG</sequence>
<dbReference type="OrthoDB" id="270177at2"/>